<feature type="transmembrane region" description="Helical" evidence="2">
    <location>
        <begin position="87"/>
        <end position="114"/>
    </location>
</feature>
<keyword evidence="4" id="KW-1185">Reference proteome</keyword>
<feature type="compositionally biased region" description="Pro residues" evidence="1">
    <location>
        <begin position="198"/>
        <end position="215"/>
    </location>
</feature>
<dbReference type="EMBL" id="JAKREW010000063">
    <property type="protein sequence ID" value="MCG7508982.1"/>
    <property type="molecule type" value="Genomic_DNA"/>
</dbReference>
<evidence type="ECO:0000313" key="3">
    <source>
        <dbReference type="EMBL" id="MCG7508982.1"/>
    </source>
</evidence>
<dbReference type="Proteomes" id="UP001201701">
    <property type="component" value="Unassembled WGS sequence"/>
</dbReference>
<dbReference type="SUPFAM" id="SSF56399">
    <property type="entry name" value="ADP-ribosylation"/>
    <property type="match status" value="1"/>
</dbReference>
<dbReference type="RefSeq" id="WP_239370482.1">
    <property type="nucleotide sequence ID" value="NZ_JAKREW010000063.1"/>
</dbReference>
<accession>A0ABS9QNJ7</accession>
<evidence type="ECO:0000256" key="2">
    <source>
        <dbReference type="SAM" id="Phobius"/>
    </source>
</evidence>
<keyword evidence="2" id="KW-0812">Transmembrane</keyword>
<feature type="compositionally biased region" description="Polar residues" evidence="1">
    <location>
        <begin position="1"/>
        <end position="20"/>
    </location>
</feature>
<dbReference type="Gene3D" id="2.180.10.10">
    <property type="entry name" value="RHS repeat-associated core"/>
    <property type="match status" value="1"/>
</dbReference>
<reference evidence="3 4" key="1">
    <citation type="submission" date="2022-02" db="EMBL/GenBank/DDBJ databases">
        <title>Draft genome sequence of Mezorhizobium retamae strain IRAMC:0171 isolated from Retama raetam nodules.</title>
        <authorList>
            <person name="Bengaied R."/>
            <person name="Sbissi I."/>
            <person name="Huber K."/>
            <person name="Ghodbane F."/>
            <person name="Nouioui I."/>
            <person name="Tarhouni M."/>
            <person name="Gtari M."/>
        </authorList>
    </citation>
    <scope>NUCLEOTIDE SEQUENCE [LARGE SCALE GENOMIC DNA]</scope>
    <source>
        <strain evidence="3 4">IRAMC:0171</strain>
    </source>
</reference>
<comment type="caution">
    <text evidence="3">The sequence shown here is derived from an EMBL/GenBank/DDBJ whole genome shotgun (WGS) entry which is preliminary data.</text>
</comment>
<evidence type="ECO:0000313" key="4">
    <source>
        <dbReference type="Proteomes" id="UP001201701"/>
    </source>
</evidence>
<evidence type="ECO:0008006" key="5">
    <source>
        <dbReference type="Google" id="ProtNLM"/>
    </source>
</evidence>
<gene>
    <name evidence="3" type="ORF">L4923_28505</name>
</gene>
<sequence>MTQRSILPSISCPRTPSRGTTRLGFDGQLHEHGTGWQMLGNGHRSFDPILMRFHNPDSHSPFGAGGVNPYAYCANDPVNRSDPSGRIAIRLAATLAVLGGLSMSVGIGLSIAAANAKTLNSAWETAGIVLTFAGTVMMAGGGFLGYRRTIARFDARSSLTGSATTSPPSPPPPYPGRGATPPETPPPPYQAGRFFAPAFPPPPYPFHRRTPPPSPTSSVSSFWPTPPATPPRRNSLTRAPSPPSGHSSPRFGSPATPPHDERRELTPQSSPTASPPMSPPAGEWRSRAGRNRAANGVPPPPETAQMRNKHIRSITVGEF</sequence>
<dbReference type="NCBIfam" id="TIGR03696">
    <property type="entry name" value="Rhs_assc_core"/>
    <property type="match status" value="1"/>
</dbReference>
<keyword evidence="2" id="KW-1133">Transmembrane helix</keyword>
<keyword evidence="2" id="KW-0472">Membrane</keyword>
<evidence type="ECO:0000256" key="1">
    <source>
        <dbReference type="SAM" id="MobiDB-lite"/>
    </source>
</evidence>
<feature type="transmembrane region" description="Helical" evidence="2">
    <location>
        <begin position="126"/>
        <end position="146"/>
    </location>
</feature>
<proteinExistence type="predicted"/>
<feature type="region of interest" description="Disordered" evidence="1">
    <location>
        <begin position="1"/>
        <end position="26"/>
    </location>
</feature>
<organism evidence="3 4">
    <name type="scientific">Mesorhizobium retamae</name>
    <dbReference type="NCBI Taxonomy" id="2912854"/>
    <lineage>
        <taxon>Bacteria</taxon>
        <taxon>Pseudomonadati</taxon>
        <taxon>Pseudomonadota</taxon>
        <taxon>Alphaproteobacteria</taxon>
        <taxon>Hyphomicrobiales</taxon>
        <taxon>Phyllobacteriaceae</taxon>
        <taxon>Mesorhizobium</taxon>
    </lineage>
</organism>
<feature type="region of interest" description="Disordered" evidence="1">
    <location>
        <begin position="158"/>
        <end position="319"/>
    </location>
</feature>
<protein>
    <recommendedName>
        <fullName evidence="5">RHS repeat-associated core domain-containing protein</fullName>
    </recommendedName>
</protein>
<name>A0ABS9QNJ7_9HYPH</name>
<dbReference type="InterPro" id="IPR022385">
    <property type="entry name" value="Rhs_assc_core"/>
</dbReference>